<evidence type="ECO:0000313" key="1">
    <source>
        <dbReference type="EMBL" id="OWK35565.1"/>
    </source>
</evidence>
<keyword evidence="2" id="KW-1185">Reference proteome</keyword>
<dbReference type="Proteomes" id="UP000214646">
    <property type="component" value="Unassembled WGS sequence"/>
</dbReference>
<sequence>MARKGTPPDALALALAAGRTVRQAAAAAKVSERTAFRRLADPAFVLEVATIRGDMVRTAAGRLADGMAAAADVLREQLTNPDQHVRHKAAVRLLELGVRLVETAELERRLQELERRLIVKGE</sequence>
<dbReference type="AlphaFoldDB" id="A0A225DGP3"/>
<protein>
    <submittedName>
        <fullName evidence="1">Uncharacterized protein</fullName>
    </submittedName>
</protein>
<dbReference type="EMBL" id="NIDE01000017">
    <property type="protein sequence ID" value="OWK35565.1"/>
    <property type="molecule type" value="Genomic_DNA"/>
</dbReference>
<comment type="caution">
    <text evidence="1">The sequence shown here is derived from an EMBL/GenBank/DDBJ whole genome shotgun (WGS) entry which is preliminary data.</text>
</comment>
<reference evidence="2" key="1">
    <citation type="submission" date="2017-06" db="EMBL/GenBank/DDBJ databases">
        <title>Genome analysis of Fimbriiglobus ruber SP5, the first member of the order Planctomycetales with confirmed chitinolytic capability.</title>
        <authorList>
            <person name="Ravin N.V."/>
            <person name="Rakitin A.L."/>
            <person name="Ivanova A.A."/>
            <person name="Beletsky A.V."/>
            <person name="Kulichevskaya I.S."/>
            <person name="Mardanov A.V."/>
            <person name="Dedysh S.N."/>
        </authorList>
    </citation>
    <scope>NUCLEOTIDE SEQUENCE [LARGE SCALE GENOMIC DNA]</scope>
    <source>
        <strain evidence="2">SP5</strain>
    </source>
</reference>
<proteinExistence type="predicted"/>
<gene>
    <name evidence="1" type="ORF">FRUB_08128</name>
</gene>
<evidence type="ECO:0000313" key="2">
    <source>
        <dbReference type="Proteomes" id="UP000214646"/>
    </source>
</evidence>
<name>A0A225DGP3_9BACT</name>
<organism evidence="1 2">
    <name type="scientific">Fimbriiglobus ruber</name>
    <dbReference type="NCBI Taxonomy" id="1908690"/>
    <lineage>
        <taxon>Bacteria</taxon>
        <taxon>Pseudomonadati</taxon>
        <taxon>Planctomycetota</taxon>
        <taxon>Planctomycetia</taxon>
        <taxon>Gemmatales</taxon>
        <taxon>Gemmataceae</taxon>
        <taxon>Fimbriiglobus</taxon>
    </lineage>
</organism>
<dbReference type="RefSeq" id="WP_143393769.1">
    <property type="nucleotide sequence ID" value="NZ_NIDE01000017.1"/>
</dbReference>
<accession>A0A225DGP3</accession>